<accession>A0A1I1KXQ7</accession>
<name>A0A1I1KXQ7_9SPHI</name>
<evidence type="ECO:0000313" key="4">
    <source>
        <dbReference type="EMBL" id="SFC65606.1"/>
    </source>
</evidence>
<feature type="domain" description="FecR protein" evidence="2">
    <location>
        <begin position="183"/>
        <end position="279"/>
    </location>
</feature>
<dbReference type="Pfam" id="PF04773">
    <property type="entry name" value="FecR"/>
    <property type="match status" value="1"/>
</dbReference>
<feature type="domain" description="Protein FecR C-terminal" evidence="3">
    <location>
        <begin position="320"/>
        <end position="388"/>
    </location>
</feature>
<sequence length="393" mass="43419">MRLVVGGRMERDTPLDCLIDSYLSGSATPQERKQLERAYQRAVQRTPPRTAEDERLAGEMDRIGRDVWLSLMDRIPAPRIRRFRRWRPAMVAAALVAALLSVGIWLYVNRQTPQAAHLSVFANDIAPGAPGATLTLSNGQRIALDEAATGEVAHEQGVIVRKSDDGLLTYEATSVSAAGMWNTLSTDSGQTYRVRLPDGSLVHLNAASSLEYPASWAHEGQRRVRLTGEGYFEVARDVQWPFIVEAAGQEVEVLGTRFNISGYTDEPAVETVLLEGSIRLSANGSQEVLQPGQQARNAGGHIRISQANAEQAIDWVSDEFALNGLDFRAAMRKIARWYQVDVVYDASVPDDLIAGGWISRNTRLSDVLRLIERAGQVYFRVEGRTVYVVKQGS</sequence>
<organism evidence="4 5">
    <name type="scientific">Parapedobacter composti</name>
    <dbReference type="NCBI Taxonomy" id="623281"/>
    <lineage>
        <taxon>Bacteria</taxon>
        <taxon>Pseudomonadati</taxon>
        <taxon>Bacteroidota</taxon>
        <taxon>Sphingobacteriia</taxon>
        <taxon>Sphingobacteriales</taxon>
        <taxon>Sphingobacteriaceae</taxon>
        <taxon>Parapedobacter</taxon>
    </lineage>
</organism>
<dbReference type="GO" id="GO:0016989">
    <property type="term" value="F:sigma factor antagonist activity"/>
    <property type="evidence" value="ECO:0007669"/>
    <property type="project" value="TreeGrafter"/>
</dbReference>
<dbReference type="InterPro" id="IPR012373">
    <property type="entry name" value="Ferrdict_sens_TM"/>
</dbReference>
<dbReference type="AlphaFoldDB" id="A0A1I1KXQ7"/>
<dbReference type="OrthoDB" id="1099963at2"/>
<feature type="transmembrane region" description="Helical" evidence="1">
    <location>
        <begin position="89"/>
        <end position="108"/>
    </location>
</feature>
<dbReference type="EMBL" id="FOLL01000017">
    <property type="protein sequence ID" value="SFC65606.1"/>
    <property type="molecule type" value="Genomic_DNA"/>
</dbReference>
<dbReference type="PANTHER" id="PTHR30273">
    <property type="entry name" value="PERIPLASMIC SIGNAL SENSOR AND SIGMA FACTOR ACTIVATOR FECR-RELATED"/>
    <property type="match status" value="1"/>
</dbReference>
<keyword evidence="1" id="KW-1133">Transmembrane helix</keyword>
<dbReference type="PANTHER" id="PTHR30273:SF2">
    <property type="entry name" value="PROTEIN FECR"/>
    <property type="match status" value="1"/>
</dbReference>
<evidence type="ECO:0000259" key="3">
    <source>
        <dbReference type="Pfam" id="PF16344"/>
    </source>
</evidence>
<gene>
    <name evidence="4" type="ORF">SAMN05421747_11789</name>
</gene>
<dbReference type="Gene3D" id="3.55.50.30">
    <property type="match status" value="1"/>
</dbReference>
<evidence type="ECO:0000259" key="2">
    <source>
        <dbReference type="Pfam" id="PF04773"/>
    </source>
</evidence>
<protein>
    <recommendedName>
        <fullName evidence="6">FecR protein</fullName>
    </recommendedName>
</protein>
<dbReference type="STRING" id="623281.SAMN05421747_11789"/>
<dbReference type="InterPro" id="IPR006860">
    <property type="entry name" value="FecR"/>
</dbReference>
<evidence type="ECO:0000313" key="5">
    <source>
        <dbReference type="Proteomes" id="UP000199577"/>
    </source>
</evidence>
<evidence type="ECO:0008006" key="6">
    <source>
        <dbReference type="Google" id="ProtNLM"/>
    </source>
</evidence>
<keyword evidence="5" id="KW-1185">Reference proteome</keyword>
<proteinExistence type="predicted"/>
<dbReference type="Gene3D" id="2.60.120.1440">
    <property type="match status" value="1"/>
</dbReference>
<reference evidence="4 5" key="1">
    <citation type="submission" date="2016-10" db="EMBL/GenBank/DDBJ databases">
        <authorList>
            <person name="de Groot N.N."/>
        </authorList>
    </citation>
    <scope>NUCLEOTIDE SEQUENCE [LARGE SCALE GENOMIC DNA]</scope>
    <source>
        <strain evidence="4 5">DSM 22900</strain>
    </source>
</reference>
<evidence type="ECO:0000256" key="1">
    <source>
        <dbReference type="SAM" id="Phobius"/>
    </source>
</evidence>
<dbReference type="Proteomes" id="UP000199577">
    <property type="component" value="Unassembled WGS sequence"/>
</dbReference>
<dbReference type="Pfam" id="PF16344">
    <property type="entry name" value="FecR_C"/>
    <property type="match status" value="1"/>
</dbReference>
<keyword evidence="1" id="KW-0812">Transmembrane</keyword>
<keyword evidence="1" id="KW-0472">Membrane</keyword>
<dbReference type="InterPro" id="IPR032508">
    <property type="entry name" value="FecR_C"/>
</dbReference>